<evidence type="ECO:0000256" key="3">
    <source>
        <dbReference type="ARBA" id="ARBA00023002"/>
    </source>
</evidence>
<evidence type="ECO:0000259" key="5">
    <source>
        <dbReference type="Pfam" id="PF00171"/>
    </source>
</evidence>
<organism evidence="6 7">
    <name type="scientific">Rhodotorula paludigena</name>
    <dbReference type="NCBI Taxonomy" id="86838"/>
    <lineage>
        <taxon>Eukaryota</taxon>
        <taxon>Fungi</taxon>
        <taxon>Dikarya</taxon>
        <taxon>Basidiomycota</taxon>
        <taxon>Pucciniomycotina</taxon>
        <taxon>Microbotryomycetes</taxon>
        <taxon>Sporidiobolales</taxon>
        <taxon>Sporidiobolaceae</taxon>
        <taxon>Rhodotorula</taxon>
    </lineage>
</organism>
<dbReference type="InterPro" id="IPR016163">
    <property type="entry name" value="Ald_DH_C"/>
</dbReference>
<dbReference type="EC" id="1.2.1.27" evidence="2"/>
<keyword evidence="7" id="KW-1185">Reference proteome</keyword>
<dbReference type="GO" id="GO:0004491">
    <property type="term" value="F:methylmalonate-semialdehyde dehydrogenase (acylating, NAD) activity"/>
    <property type="evidence" value="ECO:0007669"/>
    <property type="project" value="UniProtKB-EC"/>
</dbReference>
<comment type="similarity">
    <text evidence="1">Belongs to the aldehyde dehydrogenase family.</text>
</comment>
<name>A0AAV5G458_9BASI</name>
<dbReference type="AlphaFoldDB" id="A0AAV5G458"/>
<evidence type="ECO:0000256" key="1">
    <source>
        <dbReference type="ARBA" id="ARBA00009986"/>
    </source>
</evidence>
<dbReference type="CDD" id="cd07085">
    <property type="entry name" value="ALDH_F6_MMSDH"/>
    <property type="match status" value="1"/>
</dbReference>
<dbReference type="EMBL" id="BQKY01000001">
    <property type="protein sequence ID" value="GJN87126.1"/>
    <property type="molecule type" value="Genomic_DNA"/>
</dbReference>
<evidence type="ECO:0000313" key="7">
    <source>
        <dbReference type="Proteomes" id="UP001342314"/>
    </source>
</evidence>
<evidence type="ECO:0000256" key="4">
    <source>
        <dbReference type="ARBA" id="ARBA00023027"/>
    </source>
</evidence>
<dbReference type="PANTHER" id="PTHR43866">
    <property type="entry name" value="MALONATE-SEMIALDEHYDE DEHYDROGENASE"/>
    <property type="match status" value="1"/>
</dbReference>
<dbReference type="InterPro" id="IPR015590">
    <property type="entry name" value="Aldehyde_DH_dom"/>
</dbReference>
<dbReference type="InterPro" id="IPR016160">
    <property type="entry name" value="Ald_DH_CS_CYS"/>
</dbReference>
<dbReference type="Proteomes" id="UP001342314">
    <property type="component" value="Unassembled WGS sequence"/>
</dbReference>
<dbReference type="Gene3D" id="3.40.309.10">
    <property type="entry name" value="Aldehyde Dehydrogenase, Chain A, domain 2"/>
    <property type="match status" value="1"/>
</dbReference>
<dbReference type="GO" id="GO:0006574">
    <property type="term" value="P:L-valine catabolic process"/>
    <property type="evidence" value="ECO:0007669"/>
    <property type="project" value="TreeGrafter"/>
</dbReference>
<keyword evidence="4" id="KW-0520">NAD</keyword>
<evidence type="ECO:0000313" key="6">
    <source>
        <dbReference type="EMBL" id="GJN87126.1"/>
    </source>
</evidence>
<evidence type="ECO:0000256" key="2">
    <source>
        <dbReference type="ARBA" id="ARBA00013048"/>
    </source>
</evidence>
<comment type="caution">
    <text evidence="6">The sequence shown here is derived from an EMBL/GenBank/DDBJ whole genome shotgun (WGS) entry which is preliminary data.</text>
</comment>
<dbReference type="PROSITE" id="PS00070">
    <property type="entry name" value="ALDEHYDE_DEHYDR_CYS"/>
    <property type="match status" value="1"/>
</dbReference>
<reference evidence="6 7" key="1">
    <citation type="submission" date="2021-12" db="EMBL/GenBank/DDBJ databases">
        <title>High titer production of polyol ester of fatty acids by Rhodotorula paludigena BS15 towards product separation-free biomass refinery.</title>
        <authorList>
            <person name="Mano J."/>
            <person name="Ono H."/>
            <person name="Tanaka T."/>
            <person name="Naito K."/>
            <person name="Sushida H."/>
            <person name="Ike M."/>
            <person name="Tokuyasu K."/>
            <person name="Kitaoka M."/>
        </authorList>
    </citation>
    <scope>NUCLEOTIDE SEQUENCE [LARGE SCALE GENOMIC DNA]</scope>
    <source>
        <strain evidence="6 7">BS15</strain>
    </source>
</reference>
<dbReference type="InterPro" id="IPR016161">
    <property type="entry name" value="Ald_DH/histidinol_DH"/>
</dbReference>
<dbReference type="FunFam" id="3.40.309.10:FF:000002">
    <property type="entry name" value="Methylmalonate-semialdehyde dehydrogenase (Acylating)"/>
    <property type="match status" value="1"/>
</dbReference>
<dbReference type="NCBIfam" id="TIGR01722">
    <property type="entry name" value="MMSDH"/>
    <property type="match status" value="1"/>
</dbReference>
<keyword evidence="3" id="KW-0560">Oxidoreductase</keyword>
<accession>A0AAV5G458</accession>
<dbReference type="PANTHER" id="PTHR43866:SF3">
    <property type="entry name" value="METHYLMALONATE-SEMIALDEHYDE DEHYDROGENASE [ACYLATING], MITOCHONDRIAL"/>
    <property type="match status" value="1"/>
</dbReference>
<dbReference type="InterPro" id="IPR010061">
    <property type="entry name" value="MeMal-semiAld_DH"/>
</dbReference>
<feature type="domain" description="Aldehyde dehydrogenase" evidence="5">
    <location>
        <begin position="63"/>
        <end position="524"/>
    </location>
</feature>
<sequence>MLSRSIARHSPARVTRAALSAPAFSTSSRRAALADLEALSGLKEWSGTATNGRETTHLVGGEWTIGDSTAFIDVHDPSSQRVLTRVPEATPAVLKRAVDKAEEAFDEWKDSSVLKRQAVMLKFQSLIREHHDEIARSIVLEQGKTFADAKGDVLRGLQVIENVCGVPSLLLGDKLEVTKDMDTYTRRVPLGVTAAVCPFNFPAMIPLWAMGVSVATGNSIILKPSERDPGATMILAELMEQAGAPKGVLSVVHGTIEPVKFICEEPRIKAISFVGGDRAGKYIYETGSKNGKRVQANLGAKNHCILMPDANKNFALNSIVGAAFGAAGQRCMALSTLVAVGDSQHWVDSLVERAKTLKVGNGFDPATEVGPLITPAAKERVESLIHSCQDQGGKILLDGRGVKVDGYPNGNFVGPTILEATTEMDCYQQEIFGPVLTVVKADTLDDAIALINRNHYGNGASIFTNSGATARKFEIAVEAGQIGLNVPIPVPLPMFSWSGNKGSVLGGQSLYGPRGIDFFTQLKTTTSYWRSEDALDAKATTSMPTHH</sequence>
<proteinExistence type="inferred from homology"/>
<dbReference type="SUPFAM" id="SSF53720">
    <property type="entry name" value="ALDH-like"/>
    <property type="match status" value="1"/>
</dbReference>
<protein>
    <recommendedName>
        <fullName evidence="2">methylmalonate-semialdehyde dehydrogenase (CoA acylating)</fullName>
        <ecNumber evidence="2">1.2.1.27</ecNumber>
    </recommendedName>
</protein>
<dbReference type="Pfam" id="PF00171">
    <property type="entry name" value="Aldedh"/>
    <property type="match status" value="1"/>
</dbReference>
<dbReference type="GO" id="GO:0005739">
    <property type="term" value="C:mitochondrion"/>
    <property type="evidence" value="ECO:0007669"/>
    <property type="project" value="TreeGrafter"/>
</dbReference>
<dbReference type="FunFam" id="3.40.605.10:FF:000003">
    <property type="entry name" value="Methylmalonate-semialdehyde dehydrogenase [acylating]"/>
    <property type="match status" value="1"/>
</dbReference>
<dbReference type="Gene3D" id="3.40.605.10">
    <property type="entry name" value="Aldehyde Dehydrogenase, Chain A, domain 1"/>
    <property type="match status" value="1"/>
</dbReference>
<gene>
    <name evidence="6" type="ORF">Rhopal_000071-T1</name>
</gene>
<dbReference type="GO" id="GO:0006210">
    <property type="term" value="P:thymine catabolic process"/>
    <property type="evidence" value="ECO:0007669"/>
    <property type="project" value="TreeGrafter"/>
</dbReference>
<dbReference type="InterPro" id="IPR016162">
    <property type="entry name" value="Ald_DH_N"/>
</dbReference>